<dbReference type="SUPFAM" id="SSF53335">
    <property type="entry name" value="S-adenosyl-L-methionine-dependent methyltransferases"/>
    <property type="match status" value="1"/>
</dbReference>
<dbReference type="PANTHER" id="PTHR22809:SF5">
    <property type="entry name" value="TRNA N(3)-METHYLCYTIDINE METHYLTRANSFERASE METTL6"/>
    <property type="match status" value="1"/>
</dbReference>
<dbReference type="GO" id="GO:0032259">
    <property type="term" value="P:methylation"/>
    <property type="evidence" value="ECO:0007669"/>
    <property type="project" value="UniProtKB-KW"/>
</dbReference>
<name>S9U415_9TRYP</name>
<dbReference type="EMBL" id="ATMH01006716">
    <property type="protein sequence ID" value="EPY25527.1"/>
    <property type="molecule type" value="Genomic_DNA"/>
</dbReference>
<dbReference type="AlphaFoldDB" id="S9U415"/>
<dbReference type="OrthoDB" id="417697at2759"/>
<proteinExistence type="inferred from homology"/>
<dbReference type="Proteomes" id="UP000015354">
    <property type="component" value="Unassembled WGS sequence"/>
</dbReference>
<accession>S9U415</accession>
<organism evidence="5 6">
    <name type="scientific">Strigomonas culicis</name>
    <dbReference type="NCBI Taxonomy" id="28005"/>
    <lineage>
        <taxon>Eukaryota</taxon>
        <taxon>Discoba</taxon>
        <taxon>Euglenozoa</taxon>
        <taxon>Kinetoplastea</taxon>
        <taxon>Metakinetoplastina</taxon>
        <taxon>Trypanosomatida</taxon>
        <taxon>Trypanosomatidae</taxon>
        <taxon>Strigomonadinae</taxon>
        <taxon>Strigomonas</taxon>
    </lineage>
</organism>
<dbReference type="InterPro" id="IPR029063">
    <property type="entry name" value="SAM-dependent_MTases_sf"/>
</dbReference>
<gene>
    <name evidence="5" type="ORF">STCU_06716</name>
</gene>
<comment type="similarity">
    <text evidence="1">Belongs to the methyltransferase superfamily. METL family.</text>
</comment>
<keyword evidence="3 5" id="KW-0808">Transferase</keyword>
<sequence>MSQRIVKYTKTGNRSKKKENTSNTYGVRARAFVMERAKHSNHTASLQQEIHSSRSSVRLSLSLSLFLSLQQILMHLSKRQRTDEDDSKARAPTVAPFVTDYRPYTSGLLDRFFAKRHADGNHKRNWDQYYRNNTVNGYKDRHYILREFSELRACIEAAAAAEQQAAPFAWMEAGCGVGNAFLPVFAEYGHLRAWRRMVGFDISSVAIQLLRTKVQEDLPEALRRKVRLTCLNPVEEDVCTQADLFAGSQVAEKATEKQHVGTATDRGEALRAGLGEREKVQFVSMIFVLCSIPTVAHEPVLRRVAACMPIGGVFFFRDYAVDDHAETRFRQRQRHVIEPGAARAGDGEAIRSDDNTYARTNGTLSHFFSVEEVTLLFQKVGFRTVELATVDREVQNAKLNVSLNRKFIQGRFILEKSVQ</sequence>
<evidence type="ECO:0000256" key="4">
    <source>
        <dbReference type="SAM" id="MobiDB-lite"/>
    </source>
</evidence>
<keyword evidence="6" id="KW-1185">Reference proteome</keyword>
<evidence type="ECO:0000256" key="1">
    <source>
        <dbReference type="ARBA" id="ARBA00009725"/>
    </source>
</evidence>
<protein>
    <submittedName>
        <fullName evidence="5">Methyltransferase like 6</fullName>
    </submittedName>
</protein>
<dbReference type="Gene3D" id="3.40.50.150">
    <property type="entry name" value="Vaccinia Virus protein VP39"/>
    <property type="match status" value="1"/>
</dbReference>
<comment type="caution">
    <text evidence="5">The sequence shown here is derived from an EMBL/GenBank/DDBJ whole genome shotgun (WGS) entry which is preliminary data.</text>
</comment>
<feature type="region of interest" description="Disordered" evidence="4">
    <location>
        <begin position="1"/>
        <end position="23"/>
    </location>
</feature>
<reference evidence="5 6" key="1">
    <citation type="journal article" date="2013" name="PLoS ONE">
        <title>Predicting the Proteins of Angomonas deanei, Strigomonas culicis and Their Respective Endosymbionts Reveals New Aspects of the Trypanosomatidae Family.</title>
        <authorList>
            <person name="Motta M.C."/>
            <person name="Martins A.C."/>
            <person name="de Souza S.S."/>
            <person name="Catta-Preta C.M."/>
            <person name="Silva R."/>
            <person name="Klein C.C."/>
            <person name="de Almeida L.G."/>
            <person name="de Lima Cunha O."/>
            <person name="Ciapina L.P."/>
            <person name="Brocchi M."/>
            <person name="Colabardini A.C."/>
            <person name="de Araujo Lima B."/>
            <person name="Machado C.R."/>
            <person name="de Almeida Soares C.M."/>
            <person name="Probst C.M."/>
            <person name="de Menezes C.B."/>
            <person name="Thompson C.E."/>
            <person name="Bartholomeu D.C."/>
            <person name="Gradia D.F."/>
            <person name="Pavoni D.P."/>
            <person name="Grisard E.C."/>
            <person name="Fantinatti-Garboggini F."/>
            <person name="Marchini F.K."/>
            <person name="Rodrigues-Luiz G.F."/>
            <person name="Wagner G."/>
            <person name="Goldman G.H."/>
            <person name="Fietto J.L."/>
            <person name="Elias M.C."/>
            <person name="Goldman M.H."/>
            <person name="Sagot M.F."/>
            <person name="Pereira M."/>
            <person name="Stoco P.H."/>
            <person name="de Mendonca-Neto R.P."/>
            <person name="Teixeira S.M."/>
            <person name="Maciel T.E."/>
            <person name="de Oliveira Mendes T.A."/>
            <person name="Urmenyi T.P."/>
            <person name="de Souza W."/>
            <person name="Schenkman S."/>
            <person name="de Vasconcelos A.T."/>
        </authorList>
    </citation>
    <scope>NUCLEOTIDE SEQUENCE [LARGE SCALE GENOMIC DNA]</scope>
</reference>
<dbReference type="InterPro" id="IPR026113">
    <property type="entry name" value="METTL2/6/8-like"/>
</dbReference>
<dbReference type="Pfam" id="PF13489">
    <property type="entry name" value="Methyltransf_23"/>
    <property type="match status" value="1"/>
</dbReference>
<keyword evidence="2 5" id="KW-0489">Methyltransferase</keyword>
<dbReference type="GO" id="GO:0008173">
    <property type="term" value="F:RNA methyltransferase activity"/>
    <property type="evidence" value="ECO:0007669"/>
    <property type="project" value="UniProtKB-ARBA"/>
</dbReference>
<evidence type="ECO:0000256" key="3">
    <source>
        <dbReference type="ARBA" id="ARBA00022679"/>
    </source>
</evidence>
<evidence type="ECO:0000313" key="6">
    <source>
        <dbReference type="Proteomes" id="UP000015354"/>
    </source>
</evidence>
<dbReference type="PANTHER" id="PTHR22809">
    <property type="entry name" value="METHYLTRANSFERASE-RELATED"/>
    <property type="match status" value="1"/>
</dbReference>
<dbReference type="GO" id="GO:0008757">
    <property type="term" value="F:S-adenosylmethionine-dependent methyltransferase activity"/>
    <property type="evidence" value="ECO:0007669"/>
    <property type="project" value="UniProtKB-ARBA"/>
</dbReference>
<evidence type="ECO:0000313" key="5">
    <source>
        <dbReference type="EMBL" id="EPY25527.1"/>
    </source>
</evidence>
<evidence type="ECO:0000256" key="2">
    <source>
        <dbReference type="ARBA" id="ARBA00022603"/>
    </source>
</evidence>